<dbReference type="Proteomes" id="UP000528286">
    <property type="component" value="Unassembled WGS sequence"/>
</dbReference>
<evidence type="ECO:0000313" key="2">
    <source>
        <dbReference type="EMBL" id="MBB4065381.1"/>
    </source>
</evidence>
<organism evidence="2 3">
    <name type="scientific">Gellertiella hungarica</name>
    <dbReference type="NCBI Taxonomy" id="1572859"/>
    <lineage>
        <taxon>Bacteria</taxon>
        <taxon>Pseudomonadati</taxon>
        <taxon>Pseudomonadota</taxon>
        <taxon>Alphaproteobacteria</taxon>
        <taxon>Hyphomicrobiales</taxon>
        <taxon>Rhizobiaceae</taxon>
        <taxon>Gellertiella</taxon>
    </lineage>
</organism>
<dbReference type="RefSeq" id="WP_246365343.1">
    <property type="nucleotide sequence ID" value="NZ_JACIEZ010000004.1"/>
</dbReference>
<dbReference type="AlphaFoldDB" id="A0A7W6J5X4"/>
<gene>
    <name evidence="2" type="ORF">GGR23_002582</name>
</gene>
<dbReference type="EMBL" id="JACIEZ010000004">
    <property type="protein sequence ID" value="MBB4065381.1"/>
    <property type="molecule type" value="Genomic_DNA"/>
</dbReference>
<evidence type="ECO:0000313" key="3">
    <source>
        <dbReference type="Proteomes" id="UP000528286"/>
    </source>
</evidence>
<name>A0A7W6J5X4_9HYPH</name>
<protein>
    <recommendedName>
        <fullName evidence="1">DUF6671 domain-containing protein</fullName>
    </recommendedName>
</protein>
<dbReference type="InterPro" id="IPR046612">
    <property type="entry name" value="DUF6671"/>
</dbReference>
<dbReference type="Pfam" id="PF20376">
    <property type="entry name" value="DUF6671"/>
    <property type="match status" value="1"/>
</dbReference>
<accession>A0A7W6J5X4</accession>
<sequence>MGKGDGLMDRFGTALNRPVYTGETAVLASMHGKEEAFAGPLLDLLGLRLTVAEGIDTDAFGTFAGEIPRRMGMLETAIAKARLALDRSGADIAIASEGSFGPHPHIPFLAAGVELAVLVDERRGIVIQESLIDDQPVYHHAEVTDMGELEAHLVRMDFPRHRLIVRPCLPGARGGATVKAIDDGKTLAEAVKAASAASLDGKAFVQTDMRAHMNPRRMTTLKRLAARLAERAACLCPGCASPGYGAVRMEGGLPCEDCGFPTGQPLHAIFECVACDHREKRPRPGQPEKASSVFCAVCNP</sequence>
<evidence type="ECO:0000259" key="1">
    <source>
        <dbReference type="Pfam" id="PF20376"/>
    </source>
</evidence>
<keyword evidence="3" id="KW-1185">Reference proteome</keyword>
<proteinExistence type="predicted"/>
<reference evidence="2 3" key="1">
    <citation type="submission" date="2020-08" db="EMBL/GenBank/DDBJ databases">
        <title>Genomic Encyclopedia of Type Strains, Phase IV (KMG-IV): sequencing the most valuable type-strain genomes for metagenomic binning, comparative biology and taxonomic classification.</title>
        <authorList>
            <person name="Goeker M."/>
        </authorList>
    </citation>
    <scope>NUCLEOTIDE SEQUENCE [LARGE SCALE GENOMIC DNA]</scope>
    <source>
        <strain evidence="2 3">DSM 29853</strain>
    </source>
</reference>
<comment type="caution">
    <text evidence="2">The sequence shown here is derived from an EMBL/GenBank/DDBJ whole genome shotgun (WGS) entry which is preliminary data.</text>
</comment>
<feature type="domain" description="DUF6671" evidence="1">
    <location>
        <begin position="80"/>
        <end position="300"/>
    </location>
</feature>